<dbReference type="Gene3D" id="1.10.1760.20">
    <property type="match status" value="1"/>
</dbReference>
<accession>A0AAP4BBD1</accession>
<evidence type="ECO:0000313" key="9">
    <source>
        <dbReference type="EMBL" id="MDI9241339.1"/>
    </source>
</evidence>
<evidence type="ECO:0000256" key="6">
    <source>
        <dbReference type="ARBA" id="ARBA00023136"/>
    </source>
</evidence>
<keyword evidence="5 7" id="KW-1133">Transmembrane helix</keyword>
<keyword evidence="3" id="KW-1003">Cell membrane</keyword>
<reference evidence="9 10" key="1">
    <citation type="submission" date="2023-05" db="EMBL/GenBank/DDBJ databases">
        <title>[ruminococcus] sp. nov., isolated from a pig farm feces dump.</title>
        <authorList>
            <person name="Chang Y.-H."/>
        </authorList>
    </citation>
    <scope>NUCLEOTIDE SEQUENCE [LARGE SCALE GENOMIC DNA]</scope>
    <source>
        <strain evidence="9 10">YH-rum2234</strain>
    </source>
</reference>
<dbReference type="EMBL" id="JASGBQ010000002">
    <property type="protein sequence ID" value="MDI9241339.1"/>
    <property type="molecule type" value="Genomic_DNA"/>
</dbReference>
<feature type="domain" description="PDGLE" evidence="8">
    <location>
        <begin position="237"/>
        <end position="340"/>
    </location>
</feature>
<feature type="transmembrane region" description="Helical" evidence="7">
    <location>
        <begin position="147"/>
        <end position="170"/>
    </location>
</feature>
<evidence type="ECO:0000256" key="3">
    <source>
        <dbReference type="ARBA" id="ARBA00022475"/>
    </source>
</evidence>
<feature type="transmembrane region" description="Helical" evidence="7">
    <location>
        <begin position="72"/>
        <end position="98"/>
    </location>
</feature>
<name>A0AAP4BBD1_9FIRM</name>
<evidence type="ECO:0000256" key="4">
    <source>
        <dbReference type="ARBA" id="ARBA00022692"/>
    </source>
</evidence>
<feature type="transmembrane region" description="Helical" evidence="7">
    <location>
        <begin position="233"/>
        <end position="257"/>
    </location>
</feature>
<keyword evidence="2" id="KW-0813">Transport</keyword>
<sequence length="355" mass="36586">MHMADALVAPAVAATMYVASGVTTGISVKTLKKDENTAKLPTMAVASALVFAGQMINYTIPGTGSSGHLCGGMLLSALLGPQAGFLSMVVILAIQSLFFADGGLLALGANCWNMAFYGCFVGYYLIWRPIMQGKLFSGLGTKAAGRIRIILAAVLGCVLTLQLGAFSVVLETSVSGITELPFAAFVGIMQPIHLAIGLVEGLITSAVLLFVYETRPELLMDVNTDQEKVRNKCSLKTTLVILAVVVAVVGGGLSLVASSNPDGLEWSMFGNGEAGYSENMGLDEENYGVSSSAADVAGSIQEKTAVLPDYAFSESDSAVGTSVSGLVGSAVVAGAAALICLAGGFFRRKKNTAKA</sequence>
<comment type="subcellular location">
    <subcellularLocation>
        <location evidence="1">Cell membrane</location>
        <topology evidence="1">Multi-pass membrane protein</topology>
    </subcellularLocation>
</comment>
<dbReference type="PANTHER" id="PTHR34229:SF1">
    <property type="entry name" value="METAL TRANSPORT PROTEIN HI_1621-RELATED"/>
    <property type="match status" value="1"/>
</dbReference>
<feature type="transmembrane region" description="Helical" evidence="7">
    <location>
        <begin position="40"/>
        <end position="60"/>
    </location>
</feature>
<dbReference type="AlphaFoldDB" id="A0AAP4BBD1"/>
<comment type="caution">
    <text evidence="9">The sequence shown here is derived from an EMBL/GenBank/DDBJ whole genome shotgun (WGS) entry which is preliminary data.</text>
</comment>
<dbReference type="GO" id="GO:0005886">
    <property type="term" value="C:plasma membrane"/>
    <property type="evidence" value="ECO:0007669"/>
    <property type="project" value="UniProtKB-SubCell"/>
</dbReference>
<evidence type="ECO:0000256" key="1">
    <source>
        <dbReference type="ARBA" id="ARBA00004651"/>
    </source>
</evidence>
<keyword evidence="4 7" id="KW-0812">Transmembrane</keyword>
<evidence type="ECO:0000259" key="8">
    <source>
        <dbReference type="Pfam" id="PF13190"/>
    </source>
</evidence>
<evidence type="ECO:0000313" key="10">
    <source>
        <dbReference type="Proteomes" id="UP001300383"/>
    </source>
</evidence>
<dbReference type="GO" id="GO:0000041">
    <property type="term" value="P:transition metal ion transport"/>
    <property type="evidence" value="ECO:0007669"/>
    <property type="project" value="InterPro"/>
</dbReference>
<protein>
    <submittedName>
        <fullName evidence="9">Energy-coupling factor ABC transporter permease</fullName>
    </submittedName>
</protein>
<feature type="transmembrane region" description="Helical" evidence="7">
    <location>
        <begin position="182"/>
        <end position="212"/>
    </location>
</feature>
<dbReference type="InterPro" id="IPR002751">
    <property type="entry name" value="CbiM/NikMN"/>
</dbReference>
<gene>
    <name evidence="9" type="ORF">QJ036_02445</name>
</gene>
<keyword evidence="6 7" id="KW-0472">Membrane</keyword>
<keyword evidence="10" id="KW-1185">Reference proteome</keyword>
<evidence type="ECO:0000256" key="7">
    <source>
        <dbReference type="SAM" id="Phobius"/>
    </source>
</evidence>
<organism evidence="9 10">
    <name type="scientific">Fusibacillus kribbianus</name>
    <dbReference type="NCBI Taxonomy" id="3044208"/>
    <lineage>
        <taxon>Bacteria</taxon>
        <taxon>Bacillati</taxon>
        <taxon>Bacillota</taxon>
        <taxon>Clostridia</taxon>
        <taxon>Lachnospirales</taxon>
        <taxon>Lachnospiraceae</taxon>
        <taxon>Fusibacillus</taxon>
    </lineage>
</organism>
<evidence type="ECO:0000256" key="5">
    <source>
        <dbReference type="ARBA" id="ARBA00022989"/>
    </source>
</evidence>
<dbReference type="Proteomes" id="UP001300383">
    <property type="component" value="Unassembled WGS sequence"/>
</dbReference>
<dbReference type="Pfam" id="PF13190">
    <property type="entry name" value="PDGLE"/>
    <property type="match status" value="1"/>
</dbReference>
<dbReference type="InterPro" id="IPR025937">
    <property type="entry name" value="PDGLE_dom"/>
</dbReference>
<dbReference type="PANTHER" id="PTHR34229">
    <property type="entry name" value="METAL TRANSPORT PROTEIN HI_1621-RELATED"/>
    <property type="match status" value="1"/>
</dbReference>
<proteinExistence type="predicted"/>
<dbReference type="Pfam" id="PF01891">
    <property type="entry name" value="CbiM"/>
    <property type="match status" value="1"/>
</dbReference>
<evidence type="ECO:0000256" key="2">
    <source>
        <dbReference type="ARBA" id="ARBA00022448"/>
    </source>
</evidence>
<feature type="transmembrane region" description="Helical" evidence="7">
    <location>
        <begin position="323"/>
        <end position="346"/>
    </location>
</feature>
<dbReference type="RefSeq" id="WP_283229848.1">
    <property type="nucleotide sequence ID" value="NZ_JASGBQ010000002.1"/>
</dbReference>
<feature type="transmembrane region" description="Helical" evidence="7">
    <location>
        <begin position="104"/>
        <end position="126"/>
    </location>
</feature>